<reference evidence="1 2" key="1">
    <citation type="submission" date="2024-08" db="EMBL/GenBank/DDBJ databases">
        <title>Insights into the chromosomal genome structure of Flemingia macrophylla.</title>
        <authorList>
            <person name="Ding Y."/>
            <person name="Zhao Y."/>
            <person name="Bi W."/>
            <person name="Wu M."/>
            <person name="Zhao G."/>
            <person name="Gong Y."/>
            <person name="Li W."/>
            <person name="Zhang P."/>
        </authorList>
    </citation>
    <scope>NUCLEOTIDE SEQUENCE [LARGE SCALE GENOMIC DNA]</scope>
    <source>
        <strain evidence="1">DYQJB</strain>
        <tissue evidence="1">Leaf</tissue>
    </source>
</reference>
<accession>A0ABD1NA69</accession>
<dbReference type="Proteomes" id="UP001603857">
    <property type="component" value="Unassembled WGS sequence"/>
</dbReference>
<dbReference type="AlphaFoldDB" id="A0ABD1NA69"/>
<gene>
    <name evidence="1" type="ORF">Fmac_006265</name>
</gene>
<dbReference type="EMBL" id="JBGMDY010000002">
    <property type="protein sequence ID" value="KAL2344980.1"/>
    <property type="molecule type" value="Genomic_DNA"/>
</dbReference>
<sequence length="116" mass="13136">MSNEKEEKFQAVVKRIKAAAFKGRNANAYGRKKKGEMYLLSTEKAKRQMYLMSTEKVVKLGEREDLKPSMSPVGGAVQCQKCYQNGHWTYECKYAIMNGFTFKDHSGPSISATENP</sequence>
<evidence type="ECO:0000313" key="2">
    <source>
        <dbReference type="Proteomes" id="UP001603857"/>
    </source>
</evidence>
<keyword evidence="2" id="KW-1185">Reference proteome</keyword>
<name>A0ABD1NA69_9FABA</name>
<protein>
    <submittedName>
        <fullName evidence="1">Uncharacterized protein</fullName>
    </submittedName>
</protein>
<proteinExistence type="predicted"/>
<dbReference type="Pfam" id="PF13917">
    <property type="entry name" value="zf-CCHC_3"/>
    <property type="match status" value="1"/>
</dbReference>
<organism evidence="1 2">
    <name type="scientific">Flemingia macrophylla</name>
    <dbReference type="NCBI Taxonomy" id="520843"/>
    <lineage>
        <taxon>Eukaryota</taxon>
        <taxon>Viridiplantae</taxon>
        <taxon>Streptophyta</taxon>
        <taxon>Embryophyta</taxon>
        <taxon>Tracheophyta</taxon>
        <taxon>Spermatophyta</taxon>
        <taxon>Magnoliopsida</taxon>
        <taxon>eudicotyledons</taxon>
        <taxon>Gunneridae</taxon>
        <taxon>Pentapetalae</taxon>
        <taxon>rosids</taxon>
        <taxon>fabids</taxon>
        <taxon>Fabales</taxon>
        <taxon>Fabaceae</taxon>
        <taxon>Papilionoideae</taxon>
        <taxon>50 kb inversion clade</taxon>
        <taxon>NPAAA clade</taxon>
        <taxon>indigoferoid/millettioid clade</taxon>
        <taxon>Phaseoleae</taxon>
        <taxon>Flemingia</taxon>
    </lineage>
</organism>
<evidence type="ECO:0000313" key="1">
    <source>
        <dbReference type="EMBL" id="KAL2344980.1"/>
    </source>
</evidence>
<dbReference type="SUPFAM" id="SSF57756">
    <property type="entry name" value="Retrovirus zinc finger-like domains"/>
    <property type="match status" value="1"/>
</dbReference>
<comment type="caution">
    <text evidence="1">The sequence shown here is derived from an EMBL/GenBank/DDBJ whole genome shotgun (WGS) entry which is preliminary data.</text>
</comment>
<dbReference type="InterPro" id="IPR036875">
    <property type="entry name" value="Znf_CCHC_sf"/>
</dbReference>